<feature type="transmembrane region" description="Helical" evidence="1">
    <location>
        <begin position="35"/>
        <end position="57"/>
    </location>
</feature>
<sequence>MTCPLFISDTLRKVKLQELEGHIGRGTLNQQLHPVGYTVACILSLLPHTFVCLLSAYHKKLSNVYS</sequence>
<protein>
    <submittedName>
        <fullName evidence="2">RCG39224</fullName>
    </submittedName>
</protein>
<keyword evidence="1" id="KW-0812">Transmembrane</keyword>
<name>A6KMG7_RAT</name>
<keyword evidence="1" id="KW-1133">Transmembrane helix</keyword>
<evidence type="ECO:0000313" key="3">
    <source>
        <dbReference type="Proteomes" id="UP000234681"/>
    </source>
</evidence>
<gene>
    <name evidence="2" type="ORF">rCG_39224</name>
</gene>
<accession>A6KMG7</accession>
<keyword evidence="1" id="KW-0472">Membrane</keyword>
<evidence type="ECO:0000256" key="1">
    <source>
        <dbReference type="SAM" id="Phobius"/>
    </source>
</evidence>
<dbReference type="Proteomes" id="UP000234681">
    <property type="component" value="Chromosome 16"/>
</dbReference>
<dbReference type="AlphaFoldDB" id="A6KMG7"/>
<dbReference type="EMBL" id="CH474067">
    <property type="protein sequence ID" value="EDL75101.1"/>
    <property type="molecule type" value="Genomic_DNA"/>
</dbReference>
<proteinExistence type="predicted"/>
<evidence type="ECO:0000313" key="2">
    <source>
        <dbReference type="EMBL" id="EDL75101.1"/>
    </source>
</evidence>
<organism evidence="2 3">
    <name type="scientific">Rattus norvegicus</name>
    <name type="common">Rat</name>
    <dbReference type="NCBI Taxonomy" id="10116"/>
    <lineage>
        <taxon>Eukaryota</taxon>
        <taxon>Metazoa</taxon>
        <taxon>Chordata</taxon>
        <taxon>Craniata</taxon>
        <taxon>Vertebrata</taxon>
        <taxon>Euteleostomi</taxon>
        <taxon>Mammalia</taxon>
        <taxon>Eutheria</taxon>
        <taxon>Euarchontoglires</taxon>
        <taxon>Glires</taxon>
        <taxon>Rodentia</taxon>
        <taxon>Myomorpha</taxon>
        <taxon>Muroidea</taxon>
        <taxon>Muridae</taxon>
        <taxon>Murinae</taxon>
        <taxon>Rattus</taxon>
    </lineage>
</organism>
<reference evidence="2 3" key="1">
    <citation type="submission" date="2005-09" db="EMBL/GenBank/DDBJ databases">
        <authorList>
            <person name="Mural R.J."/>
            <person name="Li P.W."/>
            <person name="Adams M.D."/>
            <person name="Amanatides P.G."/>
            <person name="Baden-Tillson H."/>
            <person name="Barnstead M."/>
            <person name="Chin S.H."/>
            <person name="Dew I."/>
            <person name="Evans C.A."/>
            <person name="Ferriera S."/>
            <person name="Flanigan M."/>
            <person name="Fosler C."/>
            <person name="Glodek A."/>
            <person name="Gu Z."/>
            <person name="Holt R.A."/>
            <person name="Jennings D."/>
            <person name="Kraft C.L."/>
            <person name="Lu F."/>
            <person name="Nguyen T."/>
            <person name="Nusskern D.R."/>
            <person name="Pfannkoch C.M."/>
            <person name="Sitter C."/>
            <person name="Sutton G.G."/>
            <person name="Venter J.C."/>
            <person name="Wang Z."/>
            <person name="Woodage T."/>
            <person name="Zheng X.H."/>
            <person name="Zhong F."/>
        </authorList>
    </citation>
    <scope>NUCLEOTIDE SEQUENCE [LARGE SCALE GENOMIC DNA]</scope>
    <source>
        <strain>BN</strain>
        <strain evidence="3">Sprague-Dawley</strain>
    </source>
</reference>